<dbReference type="GO" id="GO:0044550">
    <property type="term" value="P:secondary metabolite biosynthetic process"/>
    <property type="evidence" value="ECO:0007669"/>
    <property type="project" value="TreeGrafter"/>
</dbReference>
<dbReference type="AlphaFoldDB" id="A0A9P8RG90"/>
<dbReference type="GO" id="GO:0031177">
    <property type="term" value="F:phosphopantetheine binding"/>
    <property type="evidence" value="ECO:0007669"/>
    <property type="project" value="TreeGrafter"/>
</dbReference>
<dbReference type="InterPro" id="IPR023213">
    <property type="entry name" value="CAT-like_dom_sf"/>
</dbReference>
<dbReference type="PANTHER" id="PTHR45527">
    <property type="entry name" value="NONRIBOSOMAL PEPTIDE SYNTHETASE"/>
    <property type="match status" value="1"/>
</dbReference>
<proteinExistence type="predicted"/>
<dbReference type="SUPFAM" id="SSF52777">
    <property type="entry name" value="CoA-dependent acyltransferases"/>
    <property type="match status" value="1"/>
</dbReference>
<dbReference type="Gene3D" id="2.30.38.10">
    <property type="entry name" value="Luciferase, Domain 3"/>
    <property type="match status" value="1"/>
</dbReference>
<feature type="domain" description="Condensation" evidence="3">
    <location>
        <begin position="467"/>
        <end position="626"/>
    </location>
</feature>
<evidence type="ECO:0000259" key="3">
    <source>
        <dbReference type="Pfam" id="PF00668"/>
    </source>
</evidence>
<dbReference type="Proteomes" id="UP000758603">
    <property type="component" value="Unassembled WGS sequence"/>
</dbReference>
<keyword evidence="1" id="KW-0436">Ligase</keyword>
<evidence type="ECO:0000256" key="2">
    <source>
        <dbReference type="SAM" id="MobiDB-lite"/>
    </source>
</evidence>
<dbReference type="Gene3D" id="3.30.559.10">
    <property type="entry name" value="Chloramphenicol acetyltransferase-like domain"/>
    <property type="match status" value="1"/>
</dbReference>
<evidence type="ECO:0000256" key="1">
    <source>
        <dbReference type="ARBA" id="ARBA00022598"/>
    </source>
</evidence>
<accession>A0A9P8RG90</accession>
<gene>
    <name evidence="4" type="ORF">BKA67DRAFT_664519</name>
</gene>
<dbReference type="GO" id="GO:0043041">
    <property type="term" value="P:amino acid activation for nonribosomal peptide biosynthetic process"/>
    <property type="evidence" value="ECO:0007669"/>
    <property type="project" value="TreeGrafter"/>
</dbReference>
<dbReference type="SUPFAM" id="SSF56801">
    <property type="entry name" value="Acetyl-CoA synthetase-like"/>
    <property type="match status" value="1"/>
</dbReference>
<dbReference type="PANTHER" id="PTHR45527:SF16">
    <property type="entry name" value="NONRIBOSOMAL PEPTIDE SYNTHASE ATNA-RELATED"/>
    <property type="match status" value="1"/>
</dbReference>
<dbReference type="RefSeq" id="XP_045951958.1">
    <property type="nucleotide sequence ID" value="XM_046108393.1"/>
</dbReference>
<sequence>MQHGDLVTNVFYMNPRLGILWLSEDVSDNIEKLNSLKTCYGSQLVSISQVLVEEAEWDTREYLLDFFSILNGLNRVYVVIDKNLLLTSLLLLIQLDSRVLTQLTGTELSAIMTEAAQTTVIADDFDWFSIPSSIDTVFAEEILGSLSRNSRPESLAAIGAIAELVIEGPTVSKGYYGNLNKTTTAFIHDPPWLLNVPPGYLGRKGRLYLTGDLLRYKSDGQRIELTEVEYHVRSCLQDSSLFDGLAAEIINPQNNNNPLFAVFFSLAKYEGAVEPVEATKTRLIQVMDGLEETLRDRYGSRGLHPHRQDSNDTTNKTDRRSLRELGSALRLEKLAGMQPSARGQRQPSTVMEKRLQMLWASVLDLKPEISKAREQKLSITVADIFKAPRLSEQALLVTEIALVDDAQPLSPFSQLKTDDSEAFLEEFVLLLIESSCGTVRDVIPAPDFQEHSILEALQDPPSRYPHWIFDLPADVDFPTLEQACKKLVTCFDILQTIFIRADNRFWQALLSDLKPEYGVFDAMDEDITAYTDSIFEQDLKRPRQSGRSFIPFIVIKHHSGAHKLVFRISHAQFDGFSWDIVLQSLSSLYRGEYVPSVPSFGQYIAFNETRKEESIRYWTSRLNGVSQPTWSASDPTYHMYEVPVVINIDENDSLPSVASKLQRLFIEDAAYEAVGMVEIIKNRTEWPDEARNFGWRTAFQQADDSELTFLGSPSRIDFYKRDSPPISRPEIYTAPKVRVLELELEVNTQLVPRNIFMDFLAQLRLVLSED</sequence>
<dbReference type="GeneID" id="70137284"/>
<keyword evidence="5" id="KW-1185">Reference proteome</keyword>
<evidence type="ECO:0000313" key="5">
    <source>
        <dbReference type="Proteomes" id="UP000758603"/>
    </source>
</evidence>
<dbReference type="EMBL" id="JAGPXC010000011">
    <property type="protein sequence ID" value="KAH6645444.1"/>
    <property type="molecule type" value="Genomic_DNA"/>
</dbReference>
<protein>
    <recommendedName>
        <fullName evidence="3">Condensation domain-containing protein</fullName>
    </recommendedName>
</protein>
<name>A0A9P8RG90_9PEZI</name>
<dbReference type="Pfam" id="PF00668">
    <property type="entry name" value="Condensation"/>
    <property type="match status" value="1"/>
</dbReference>
<organism evidence="4 5">
    <name type="scientific">Truncatella angustata</name>
    <dbReference type="NCBI Taxonomy" id="152316"/>
    <lineage>
        <taxon>Eukaryota</taxon>
        <taxon>Fungi</taxon>
        <taxon>Dikarya</taxon>
        <taxon>Ascomycota</taxon>
        <taxon>Pezizomycotina</taxon>
        <taxon>Sordariomycetes</taxon>
        <taxon>Xylariomycetidae</taxon>
        <taxon>Amphisphaeriales</taxon>
        <taxon>Sporocadaceae</taxon>
        <taxon>Truncatella</taxon>
    </lineage>
</organism>
<feature type="region of interest" description="Disordered" evidence="2">
    <location>
        <begin position="298"/>
        <end position="321"/>
    </location>
</feature>
<feature type="compositionally biased region" description="Basic and acidic residues" evidence="2">
    <location>
        <begin position="306"/>
        <end position="321"/>
    </location>
</feature>
<dbReference type="OrthoDB" id="5153761at2759"/>
<evidence type="ECO:0000313" key="4">
    <source>
        <dbReference type="EMBL" id="KAH6645444.1"/>
    </source>
</evidence>
<comment type="caution">
    <text evidence="4">The sequence shown here is derived from an EMBL/GenBank/DDBJ whole genome shotgun (WGS) entry which is preliminary data.</text>
</comment>
<dbReference type="GO" id="GO:0005737">
    <property type="term" value="C:cytoplasm"/>
    <property type="evidence" value="ECO:0007669"/>
    <property type="project" value="TreeGrafter"/>
</dbReference>
<dbReference type="GO" id="GO:0003824">
    <property type="term" value="F:catalytic activity"/>
    <property type="evidence" value="ECO:0007669"/>
    <property type="project" value="InterPro"/>
</dbReference>
<dbReference type="InterPro" id="IPR001242">
    <property type="entry name" value="Condensation_dom"/>
</dbReference>
<reference evidence="4" key="1">
    <citation type="journal article" date="2021" name="Nat. Commun.">
        <title>Genetic determinants of endophytism in the Arabidopsis root mycobiome.</title>
        <authorList>
            <person name="Mesny F."/>
            <person name="Miyauchi S."/>
            <person name="Thiergart T."/>
            <person name="Pickel B."/>
            <person name="Atanasova L."/>
            <person name="Karlsson M."/>
            <person name="Huettel B."/>
            <person name="Barry K.W."/>
            <person name="Haridas S."/>
            <person name="Chen C."/>
            <person name="Bauer D."/>
            <person name="Andreopoulos W."/>
            <person name="Pangilinan J."/>
            <person name="LaButti K."/>
            <person name="Riley R."/>
            <person name="Lipzen A."/>
            <person name="Clum A."/>
            <person name="Drula E."/>
            <person name="Henrissat B."/>
            <person name="Kohler A."/>
            <person name="Grigoriev I.V."/>
            <person name="Martin F.M."/>
            <person name="Hacquard S."/>
        </authorList>
    </citation>
    <scope>NUCLEOTIDE SEQUENCE</scope>
    <source>
        <strain evidence="4">MPI-SDFR-AT-0073</strain>
    </source>
</reference>